<name>A0A975PVH6_9MYCO</name>
<evidence type="ECO:0000256" key="1">
    <source>
        <dbReference type="ARBA" id="ARBA00022723"/>
    </source>
</evidence>
<dbReference type="InterPro" id="IPR002762">
    <property type="entry name" value="CbiX-like"/>
</dbReference>
<dbReference type="KEGG" id="mspg:F6B93_01995"/>
<reference evidence="3" key="1">
    <citation type="submission" date="2019-12" db="EMBL/GenBank/DDBJ databases">
        <title>Mycobacterium spongiae sp. nov.</title>
        <authorList>
            <person name="Stinear T."/>
        </authorList>
    </citation>
    <scope>NUCLEOTIDE SEQUENCE</scope>
    <source>
        <strain evidence="3">FSD4b-SM</strain>
    </source>
</reference>
<accession>A0A975PVH6</accession>
<dbReference type="GO" id="GO:0016829">
    <property type="term" value="F:lyase activity"/>
    <property type="evidence" value="ECO:0007669"/>
    <property type="project" value="UniProtKB-KW"/>
</dbReference>
<keyword evidence="2" id="KW-0456">Lyase</keyword>
<dbReference type="InterPro" id="IPR050963">
    <property type="entry name" value="Sirohydro_Cobaltochel/CbiX"/>
</dbReference>
<dbReference type="PANTHER" id="PTHR33542:SF5">
    <property type="entry name" value="FERROCHELATASE CHE1"/>
    <property type="match status" value="1"/>
</dbReference>
<dbReference type="EMBL" id="CP046600">
    <property type="protein sequence ID" value="QUR66012.1"/>
    <property type="molecule type" value="Genomic_DNA"/>
</dbReference>
<dbReference type="PANTHER" id="PTHR33542">
    <property type="entry name" value="SIROHYDROCHLORIN FERROCHELATASE, CHLOROPLASTIC"/>
    <property type="match status" value="1"/>
</dbReference>
<dbReference type="Pfam" id="PF01903">
    <property type="entry name" value="CbiX"/>
    <property type="match status" value="2"/>
</dbReference>
<dbReference type="AlphaFoldDB" id="A0A975PVH6"/>
<organism evidence="3 4">
    <name type="scientific">Mycobacterium spongiae</name>
    <dbReference type="NCBI Taxonomy" id="886343"/>
    <lineage>
        <taxon>Bacteria</taxon>
        <taxon>Bacillati</taxon>
        <taxon>Actinomycetota</taxon>
        <taxon>Actinomycetes</taxon>
        <taxon>Mycobacteriales</taxon>
        <taxon>Mycobacteriaceae</taxon>
        <taxon>Mycobacterium</taxon>
    </lineage>
</organism>
<dbReference type="RefSeq" id="WP_211697493.1">
    <property type="nucleotide sequence ID" value="NZ_CP046600.1"/>
</dbReference>
<evidence type="ECO:0000313" key="3">
    <source>
        <dbReference type="EMBL" id="QUR66012.1"/>
    </source>
</evidence>
<evidence type="ECO:0000313" key="4">
    <source>
        <dbReference type="Proteomes" id="UP000682202"/>
    </source>
</evidence>
<dbReference type="SUPFAM" id="SSF53800">
    <property type="entry name" value="Chelatase"/>
    <property type="match status" value="1"/>
</dbReference>
<proteinExistence type="predicted"/>
<keyword evidence="1" id="KW-0479">Metal-binding</keyword>
<sequence length="269" mass="28114">MNLLLTAHGTRRASGVAMIGDLAAEVGALVGHAVQVAFVDVLGPSPSEVLSNLSSQSGSRAATDAVVVVPAFLSRGYHVRSDLPAHILASGHPNVTVTPALGPGPEITGIVFQRLVESGWCPGDSVVLAAAGTSDRTARADLHTTRALLSELTGSPVYLGYAATGDPDVRTAVRMAREQARASTSRARSHRVVVASYLLADGLFQQRLRTCGADVATQPLGTHPGLARLIAGRFRSVMPCQSVDQRLQRPPNGVERNALTVSRAEGYDA</sequence>
<dbReference type="Gene3D" id="3.40.50.1400">
    <property type="match status" value="2"/>
</dbReference>
<keyword evidence="4" id="KW-1185">Reference proteome</keyword>
<gene>
    <name evidence="3" type="ORF">F6B93_01995</name>
</gene>
<dbReference type="Proteomes" id="UP000682202">
    <property type="component" value="Chromosome"/>
</dbReference>
<evidence type="ECO:0000256" key="2">
    <source>
        <dbReference type="ARBA" id="ARBA00023239"/>
    </source>
</evidence>
<protein>
    <submittedName>
        <fullName evidence="3">Sirohydrochlorin chelatase</fullName>
    </submittedName>
</protein>
<dbReference type="CDD" id="cd03416">
    <property type="entry name" value="CbiX_SirB_N"/>
    <property type="match status" value="1"/>
</dbReference>
<dbReference type="GO" id="GO:0046872">
    <property type="term" value="F:metal ion binding"/>
    <property type="evidence" value="ECO:0007669"/>
    <property type="project" value="UniProtKB-KW"/>
</dbReference>